<keyword evidence="3" id="KW-1185">Reference proteome</keyword>
<organism evidence="2 3">
    <name type="scientific">Marasmiellus scandens</name>
    <dbReference type="NCBI Taxonomy" id="2682957"/>
    <lineage>
        <taxon>Eukaryota</taxon>
        <taxon>Fungi</taxon>
        <taxon>Dikarya</taxon>
        <taxon>Basidiomycota</taxon>
        <taxon>Agaricomycotina</taxon>
        <taxon>Agaricomycetes</taxon>
        <taxon>Agaricomycetidae</taxon>
        <taxon>Agaricales</taxon>
        <taxon>Marasmiineae</taxon>
        <taxon>Omphalotaceae</taxon>
        <taxon>Marasmiellus</taxon>
    </lineage>
</organism>
<proteinExistence type="predicted"/>
<feature type="region of interest" description="Disordered" evidence="1">
    <location>
        <begin position="66"/>
        <end position="294"/>
    </location>
</feature>
<protein>
    <submittedName>
        <fullName evidence="2">Uncharacterized protein</fullName>
    </submittedName>
</protein>
<feature type="compositionally biased region" description="Low complexity" evidence="1">
    <location>
        <begin position="181"/>
        <end position="195"/>
    </location>
</feature>
<reference evidence="2 3" key="1">
    <citation type="submission" date="2024-01" db="EMBL/GenBank/DDBJ databases">
        <title>A draft genome for the cacao thread blight pathogen Marasmiellus scandens.</title>
        <authorList>
            <person name="Baruah I.K."/>
            <person name="Leung J."/>
            <person name="Bukari Y."/>
            <person name="Amoako-Attah I."/>
            <person name="Meinhardt L.W."/>
            <person name="Bailey B.A."/>
            <person name="Cohen S.P."/>
        </authorList>
    </citation>
    <scope>NUCLEOTIDE SEQUENCE [LARGE SCALE GENOMIC DNA]</scope>
    <source>
        <strain evidence="2 3">GH-19</strain>
    </source>
</reference>
<dbReference type="EMBL" id="JBANRG010000015">
    <property type="protein sequence ID" value="KAK7460658.1"/>
    <property type="molecule type" value="Genomic_DNA"/>
</dbReference>
<evidence type="ECO:0000256" key="1">
    <source>
        <dbReference type="SAM" id="MobiDB-lite"/>
    </source>
</evidence>
<evidence type="ECO:0000313" key="3">
    <source>
        <dbReference type="Proteomes" id="UP001498398"/>
    </source>
</evidence>
<evidence type="ECO:0000313" key="2">
    <source>
        <dbReference type="EMBL" id="KAK7460658.1"/>
    </source>
</evidence>
<feature type="compositionally biased region" description="Pro residues" evidence="1">
    <location>
        <begin position="121"/>
        <end position="133"/>
    </location>
</feature>
<name>A0ABR1JI12_9AGAR</name>
<feature type="region of interest" description="Disordered" evidence="1">
    <location>
        <begin position="309"/>
        <end position="336"/>
    </location>
</feature>
<accession>A0ABR1JI12</accession>
<feature type="compositionally biased region" description="Basic and acidic residues" evidence="1">
    <location>
        <begin position="68"/>
        <end position="93"/>
    </location>
</feature>
<dbReference type="Proteomes" id="UP001498398">
    <property type="component" value="Unassembled WGS sequence"/>
</dbReference>
<sequence length="529" mass="57865">MPGPYGRVPQPASHRDSNALRASVLDVFVQLGALQKNSLITQWMFEEEGGSGMEQRGRQQFPMQEARYGAEKEAVRTVPEVREADAQHTETRRGGRSKFSKITAVFRGRSKSKTRAGKASPIPPEVPPPPSLPPSILRGDTTSTGYETDEGYNSSSPSTPGKRSKSRRRGISVFPVKSRPSESSEFSSRPTTPSEFSSRPSRDRSRAVSPTSDLSPPMPSISGGSSPGTKMFVSRKKDITVTSPENRARDEEWEQFPPLTPGAFAPSVMIGLEAQTGRGKASNSSTGGKSEKQEAGTLLKRLSFAIPRSNFQNPSKRKNRPPSLLPIMNPPEQDVVSRSLPPSPFILVTPEIGAAEFAGAPDTPYVLCTPVDDETSRARLSQPLRATDSPVYPLSVSKTLRRSLVLDNLNHSDEHLPLERTLDSDHLNVDTSRLNRALSMQGPSSFSQARVTFADDGQRRPGLRRSLSATQRAREAPFPMRPVLPIPLSLSIHGPNARAVRLSMDARASVIRQRYRSGFDADNQPEGRL</sequence>
<comment type="caution">
    <text evidence="2">The sequence shown here is derived from an EMBL/GenBank/DDBJ whole genome shotgun (WGS) entry which is preliminary data.</text>
</comment>
<gene>
    <name evidence="2" type="ORF">VKT23_009373</name>
</gene>